<proteinExistence type="predicted"/>
<name>A0A5P3AJE1_9RHOB</name>
<evidence type="ECO:0000313" key="1">
    <source>
        <dbReference type="EMBL" id="QEW28896.1"/>
    </source>
</evidence>
<evidence type="ECO:0000313" key="2">
    <source>
        <dbReference type="Proteomes" id="UP000325785"/>
    </source>
</evidence>
<dbReference type="KEGG" id="rid:RIdsm_04737"/>
<accession>A0A5P3AJE1</accession>
<protein>
    <submittedName>
        <fullName evidence="1">Uncharacterized protein</fullName>
    </submittedName>
</protein>
<dbReference type="Proteomes" id="UP000325785">
    <property type="component" value="Chromosome"/>
</dbReference>
<reference evidence="1 2" key="1">
    <citation type="submission" date="2018-08" db="EMBL/GenBank/DDBJ databases">
        <title>Genetic Globetrotter - A new plasmid hitch-hiking vast phylogenetic and geographic distances.</title>
        <authorList>
            <person name="Vollmers J."/>
            <person name="Petersen J."/>
        </authorList>
    </citation>
    <scope>NUCLEOTIDE SEQUENCE [LARGE SCALE GENOMIC DNA]</scope>
    <source>
        <strain evidence="1 2">DSM 26383</strain>
    </source>
</reference>
<sequence length="107" mass="11456">MAKGMGLVAGKIDHFPIGDERRLMNSRRYQFATEPTGLKRQDAAAHCGVSPGHFDKMVKEGVLPAPRALGGVNLWLRQELDVALFDIAPKQSEGSGTSCDAAFGLSS</sequence>
<dbReference type="EMBL" id="CP031598">
    <property type="protein sequence ID" value="QEW28896.1"/>
    <property type="molecule type" value="Genomic_DNA"/>
</dbReference>
<gene>
    <name evidence="1" type="ORF">RIdsm_04737</name>
</gene>
<organism evidence="1 2">
    <name type="scientific">Roseovarius indicus</name>
    <dbReference type="NCBI Taxonomy" id="540747"/>
    <lineage>
        <taxon>Bacteria</taxon>
        <taxon>Pseudomonadati</taxon>
        <taxon>Pseudomonadota</taxon>
        <taxon>Alphaproteobacteria</taxon>
        <taxon>Rhodobacterales</taxon>
        <taxon>Roseobacteraceae</taxon>
        <taxon>Roseovarius</taxon>
    </lineage>
</organism>
<dbReference type="AlphaFoldDB" id="A0A5P3AJE1"/>
<dbReference type="RefSeq" id="WP_160325800.1">
    <property type="nucleotide sequence ID" value="NZ_LAXI01000001.1"/>
</dbReference>